<dbReference type="InterPro" id="IPR001584">
    <property type="entry name" value="Integrase_cat-core"/>
</dbReference>
<reference evidence="4 5" key="1">
    <citation type="submission" date="2020-08" db="EMBL/GenBank/DDBJ databases">
        <title>Genomic Encyclopedia of Type Strains, Phase IV (KMG-IV): sequencing the most valuable type-strain genomes for metagenomic binning, comparative biology and taxonomic classification.</title>
        <authorList>
            <person name="Goeker M."/>
        </authorList>
    </citation>
    <scope>NUCLEOTIDE SEQUENCE [LARGE SCALE GENOMIC DNA]</scope>
    <source>
        <strain evidence="4 5">DSM 25799</strain>
    </source>
</reference>
<evidence type="ECO:0000259" key="3">
    <source>
        <dbReference type="PROSITE" id="PS50994"/>
    </source>
</evidence>
<dbReference type="PROSITE" id="PS50994">
    <property type="entry name" value="INTEGRASE"/>
    <property type="match status" value="1"/>
</dbReference>
<dbReference type="Pfam" id="PF13276">
    <property type="entry name" value="HTH_21"/>
    <property type="match status" value="1"/>
</dbReference>
<evidence type="ECO:0000313" key="4">
    <source>
        <dbReference type="EMBL" id="MBB5182371.1"/>
    </source>
</evidence>
<dbReference type="PANTHER" id="PTHR46889">
    <property type="entry name" value="TRANSPOSASE INSF FOR INSERTION SEQUENCE IS3B-RELATED"/>
    <property type="match status" value="1"/>
</dbReference>
<dbReference type="AlphaFoldDB" id="A0A7W8CW25"/>
<proteinExistence type="predicted"/>
<dbReference type="InterPro" id="IPR012337">
    <property type="entry name" value="RNaseH-like_sf"/>
</dbReference>
<comment type="function">
    <text evidence="1">Involved in the transposition of the insertion sequence.</text>
</comment>
<dbReference type="Pfam" id="PF13333">
    <property type="entry name" value="rve_2"/>
    <property type="match status" value="1"/>
</dbReference>
<gene>
    <name evidence="4" type="ORF">HNQ47_000374</name>
</gene>
<evidence type="ECO:0000256" key="1">
    <source>
        <dbReference type="ARBA" id="ARBA00002286"/>
    </source>
</evidence>
<dbReference type="Proteomes" id="UP000539953">
    <property type="component" value="Unassembled WGS sequence"/>
</dbReference>
<dbReference type="EMBL" id="JACHHK010000001">
    <property type="protein sequence ID" value="MBB5182371.1"/>
    <property type="molecule type" value="Genomic_DNA"/>
</dbReference>
<feature type="region of interest" description="Disordered" evidence="2">
    <location>
        <begin position="111"/>
        <end position="144"/>
    </location>
</feature>
<dbReference type="GO" id="GO:0015074">
    <property type="term" value="P:DNA integration"/>
    <property type="evidence" value="ECO:0007669"/>
    <property type="project" value="InterPro"/>
</dbReference>
<evidence type="ECO:0000313" key="5">
    <source>
        <dbReference type="Proteomes" id="UP000539953"/>
    </source>
</evidence>
<dbReference type="GO" id="GO:0043565">
    <property type="term" value="F:sequence-specific DNA binding"/>
    <property type="evidence" value="ECO:0007669"/>
    <property type="project" value="InterPro"/>
</dbReference>
<dbReference type="SUPFAM" id="SSF48295">
    <property type="entry name" value="TrpR-like"/>
    <property type="match status" value="1"/>
</dbReference>
<dbReference type="InterPro" id="IPR025948">
    <property type="entry name" value="HTH-like_dom"/>
</dbReference>
<keyword evidence="5" id="KW-1185">Reference proteome</keyword>
<protein>
    <submittedName>
        <fullName evidence="4">Transposase InsO family protein/transposase-like protein</fullName>
    </submittedName>
</protein>
<sequence>MKYAYETKVEIYNKWKYEHDSIYQLSREYGMADKAIRYMVHLADRWGIEQIRHSWTYYSPEFKKAAIERVLVGHESMRDVSLDLGLSNQGTLPRWVKEYIANGYNVIEKKKGRKTHGKEETEGSSSEERSPAERNCGSSQAERDSYDTKRILKKIKCLGYGKREPGKEEIAGAVTELRHELKRPVDFILEAIAADLSLPQISRSTYYYWLSHQDPDERKYAELMKRIKEIFEKNKGRYGYRRIVLQLQRDGFHVNHKTMKRLMKKMDLYGITPRAKYRSYRGNFNETVPNRLLHPKVDEEDHTIAYVRDFNTERSNQIWTTDVSEFHIAAGKLYLSPILDLYDHAIISYNISSSADFKQTTDMLEQAFAGHTKFDGLILHSDQGWQYQMKQYRAILKEHGIIQSMSRKGNCLDNCVMENFFGKMKTEMFYGHEYEFKSLEELKAAMEEYITYYNTERIQVRLKGLTPCEARNQALESR</sequence>
<feature type="compositionally biased region" description="Basic and acidic residues" evidence="2">
    <location>
        <begin position="117"/>
        <end position="132"/>
    </location>
</feature>
<dbReference type="InterPro" id="IPR048020">
    <property type="entry name" value="Transpos_IS3"/>
</dbReference>
<dbReference type="Pfam" id="PF00665">
    <property type="entry name" value="rve"/>
    <property type="match status" value="1"/>
</dbReference>
<dbReference type="SUPFAM" id="SSF53098">
    <property type="entry name" value="Ribonuclease H-like"/>
    <property type="match status" value="1"/>
</dbReference>
<name>A0A7W8CW25_9FIRM</name>
<evidence type="ECO:0000256" key="2">
    <source>
        <dbReference type="SAM" id="MobiDB-lite"/>
    </source>
</evidence>
<dbReference type="InterPro" id="IPR050900">
    <property type="entry name" value="Transposase_IS3/IS150/IS904"/>
</dbReference>
<feature type="domain" description="Integrase catalytic" evidence="3">
    <location>
        <begin position="311"/>
        <end position="475"/>
    </location>
</feature>
<dbReference type="RefSeq" id="WP_183326978.1">
    <property type="nucleotide sequence ID" value="NZ_JACHHK010000001.1"/>
</dbReference>
<dbReference type="InterPro" id="IPR010921">
    <property type="entry name" value="Trp_repressor/repl_initiator"/>
</dbReference>
<comment type="caution">
    <text evidence="4">The sequence shown here is derived from an EMBL/GenBank/DDBJ whole genome shotgun (WGS) entry which is preliminary data.</text>
</comment>
<dbReference type="PANTHER" id="PTHR46889:SF7">
    <property type="entry name" value="TRANSPOSASE FOR INSERTION SEQUENCE ELEMENT IS904"/>
    <property type="match status" value="1"/>
</dbReference>
<organism evidence="4 5">
    <name type="scientific">Catenisphaera adipataccumulans</name>
    <dbReference type="NCBI Taxonomy" id="700500"/>
    <lineage>
        <taxon>Bacteria</taxon>
        <taxon>Bacillati</taxon>
        <taxon>Bacillota</taxon>
        <taxon>Erysipelotrichia</taxon>
        <taxon>Erysipelotrichales</taxon>
        <taxon>Erysipelotrichaceae</taxon>
        <taxon>Catenisphaera</taxon>
    </lineage>
</organism>
<dbReference type="InterPro" id="IPR036397">
    <property type="entry name" value="RNaseH_sf"/>
</dbReference>
<dbReference type="Gene3D" id="3.30.420.10">
    <property type="entry name" value="Ribonuclease H-like superfamily/Ribonuclease H"/>
    <property type="match status" value="1"/>
</dbReference>
<accession>A0A7W8CW25</accession>
<dbReference type="NCBIfam" id="NF033516">
    <property type="entry name" value="transpos_IS3"/>
    <property type="match status" value="1"/>
</dbReference>